<dbReference type="PANTHER" id="PTHR35871">
    <property type="entry name" value="EXPRESSED PROTEIN"/>
    <property type="match status" value="1"/>
</dbReference>
<dbReference type="GO" id="GO:0003676">
    <property type="term" value="F:nucleic acid binding"/>
    <property type="evidence" value="ECO:0007669"/>
    <property type="project" value="InterPro"/>
</dbReference>
<dbReference type="InParanoid" id="A0A0D0DWW4"/>
<gene>
    <name evidence="1" type="ORF">PAXRUDRAFT_152454</name>
</gene>
<dbReference type="Proteomes" id="UP000054538">
    <property type="component" value="Unassembled WGS sequence"/>
</dbReference>
<sequence>MLWEGQEKLWQVTQAAAECGEEPEELLTDVLQDSGTKFCCMRKALSEQQEFKDEKPLLQIVIEEAGHMCYFLPKFHCELNPIEMYWGWMKMHESHSVSNRKFPTAKCLVPGILNSCPINTIHAFFQKTWHCMDAYHKGLDAKQAEFAVKKYKSHQHCGPAVMMSIGVILN</sequence>
<reference evidence="1 2" key="1">
    <citation type="submission" date="2014-04" db="EMBL/GenBank/DDBJ databases">
        <authorList>
            <consortium name="DOE Joint Genome Institute"/>
            <person name="Kuo A."/>
            <person name="Kohler A."/>
            <person name="Jargeat P."/>
            <person name="Nagy L.G."/>
            <person name="Floudas D."/>
            <person name="Copeland A."/>
            <person name="Barry K.W."/>
            <person name="Cichocki N."/>
            <person name="Veneault-Fourrey C."/>
            <person name="LaButti K."/>
            <person name="Lindquist E.A."/>
            <person name="Lipzen A."/>
            <person name="Lundell T."/>
            <person name="Morin E."/>
            <person name="Murat C."/>
            <person name="Sun H."/>
            <person name="Tunlid A."/>
            <person name="Henrissat B."/>
            <person name="Grigoriev I.V."/>
            <person name="Hibbett D.S."/>
            <person name="Martin F."/>
            <person name="Nordberg H.P."/>
            <person name="Cantor M.N."/>
            <person name="Hua S.X."/>
        </authorList>
    </citation>
    <scope>NUCLEOTIDE SEQUENCE [LARGE SCALE GENOMIC DNA]</scope>
    <source>
        <strain evidence="1 2">Ve08.2h10</strain>
    </source>
</reference>
<accession>A0A0D0DWW4</accession>
<dbReference type="HOGENOM" id="CLU_005726_8_1_1"/>
<evidence type="ECO:0000313" key="1">
    <source>
        <dbReference type="EMBL" id="KIK87040.1"/>
    </source>
</evidence>
<keyword evidence="2" id="KW-1185">Reference proteome</keyword>
<dbReference type="InterPro" id="IPR036397">
    <property type="entry name" value="RNaseH_sf"/>
</dbReference>
<dbReference type="STRING" id="930991.A0A0D0DWW4"/>
<name>A0A0D0DWW4_9AGAM</name>
<dbReference type="PANTHER" id="PTHR35871:SF1">
    <property type="entry name" value="CXC1-LIKE CYSTEINE CLUSTER ASSOCIATED WITH KDZ TRANSPOSASES DOMAIN-CONTAINING PROTEIN"/>
    <property type="match status" value="1"/>
</dbReference>
<protein>
    <recommendedName>
        <fullName evidence="3">Tc1-like transposase DDE domain-containing protein</fullName>
    </recommendedName>
</protein>
<organism evidence="1 2">
    <name type="scientific">Paxillus rubicundulus Ve08.2h10</name>
    <dbReference type="NCBI Taxonomy" id="930991"/>
    <lineage>
        <taxon>Eukaryota</taxon>
        <taxon>Fungi</taxon>
        <taxon>Dikarya</taxon>
        <taxon>Basidiomycota</taxon>
        <taxon>Agaricomycotina</taxon>
        <taxon>Agaricomycetes</taxon>
        <taxon>Agaricomycetidae</taxon>
        <taxon>Boletales</taxon>
        <taxon>Paxilineae</taxon>
        <taxon>Paxillaceae</taxon>
        <taxon>Paxillus</taxon>
    </lineage>
</organism>
<dbReference type="Gene3D" id="3.30.420.10">
    <property type="entry name" value="Ribonuclease H-like superfamily/Ribonuclease H"/>
    <property type="match status" value="1"/>
</dbReference>
<proteinExistence type="predicted"/>
<dbReference type="EMBL" id="KN825548">
    <property type="protein sequence ID" value="KIK87040.1"/>
    <property type="molecule type" value="Genomic_DNA"/>
</dbReference>
<evidence type="ECO:0008006" key="3">
    <source>
        <dbReference type="Google" id="ProtNLM"/>
    </source>
</evidence>
<dbReference type="OrthoDB" id="2449121at2759"/>
<reference evidence="2" key="2">
    <citation type="submission" date="2015-01" db="EMBL/GenBank/DDBJ databases">
        <title>Evolutionary Origins and Diversification of the Mycorrhizal Mutualists.</title>
        <authorList>
            <consortium name="DOE Joint Genome Institute"/>
            <consortium name="Mycorrhizal Genomics Consortium"/>
            <person name="Kohler A."/>
            <person name="Kuo A."/>
            <person name="Nagy L.G."/>
            <person name="Floudas D."/>
            <person name="Copeland A."/>
            <person name="Barry K.W."/>
            <person name="Cichocki N."/>
            <person name="Veneault-Fourrey C."/>
            <person name="LaButti K."/>
            <person name="Lindquist E.A."/>
            <person name="Lipzen A."/>
            <person name="Lundell T."/>
            <person name="Morin E."/>
            <person name="Murat C."/>
            <person name="Riley R."/>
            <person name="Ohm R."/>
            <person name="Sun H."/>
            <person name="Tunlid A."/>
            <person name="Henrissat B."/>
            <person name="Grigoriev I.V."/>
            <person name="Hibbett D.S."/>
            <person name="Martin F."/>
        </authorList>
    </citation>
    <scope>NUCLEOTIDE SEQUENCE [LARGE SCALE GENOMIC DNA]</scope>
    <source>
        <strain evidence="2">Ve08.2h10</strain>
    </source>
</reference>
<evidence type="ECO:0000313" key="2">
    <source>
        <dbReference type="Proteomes" id="UP000054538"/>
    </source>
</evidence>
<dbReference type="AlphaFoldDB" id="A0A0D0DWW4"/>